<proteinExistence type="predicted"/>
<keyword evidence="3" id="KW-1185">Reference proteome</keyword>
<comment type="caution">
    <text evidence="2">The sequence shown here is derived from an EMBL/GenBank/DDBJ whole genome shotgun (WGS) entry which is preliminary data.</text>
</comment>
<evidence type="ECO:0000313" key="3">
    <source>
        <dbReference type="Proteomes" id="UP000754883"/>
    </source>
</evidence>
<organism evidence="2 3">
    <name type="scientific">Clonostachys byssicola</name>
    <dbReference type="NCBI Taxonomy" id="160290"/>
    <lineage>
        <taxon>Eukaryota</taxon>
        <taxon>Fungi</taxon>
        <taxon>Dikarya</taxon>
        <taxon>Ascomycota</taxon>
        <taxon>Pezizomycotina</taxon>
        <taxon>Sordariomycetes</taxon>
        <taxon>Hypocreomycetidae</taxon>
        <taxon>Hypocreales</taxon>
        <taxon>Bionectriaceae</taxon>
        <taxon>Clonostachys</taxon>
    </lineage>
</organism>
<evidence type="ECO:0000256" key="1">
    <source>
        <dbReference type="SAM" id="MobiDB-lite"/>
    </source>
</evidence>
<accession>A0A9N9TZF1</accession>
<dbReference type="AlphaFoldDB" id="A0A9N9TZF1"/>
<feature type="region of interest" description="Disordered" evidence="1">
    <location>
        <begin position="1"/>
        <end position="24"/>
    </location>
</feature>
<name>A0A9N9TZF1_9HYPO</name>
<reference evidence="2" key="1">
    <citation type="submission" date="2021-10" db="EMBL/GenBank/DDBJ databases">
        <authorList>
            <person name="Piombo E."/>
        </authorList>
    </citation>
    <scope>NUCLEOTIDE SEQUENCE</scope>
</reference>
<evidence type="ECO:0000313" key="2">
    <source>
        <dbReference type="EMBL" id="CAG9970948.1"/>
    </source>
</evidence>
<gene>
    <name evidence="2" type="ORF">CBYS24578_00000213</name>
</gene>
<sequence>MVVGAYTAPDASIPTPERQPMLHGDGNVKKKLEENETVCPKERHIAWHAAATQQQINARLLSTDSAPDLALGMWHIDKDISRGRVSASASVASNSVATSRTSQAQEGTWGTIARRINTMPPLHGSLIFCRALLIDRRVPSPDHLSLNLA</sequence>
<protein>
    <submittedName>
        <fullName evidence="2">Uncharacterized protein</fullName>
    </submittedName>
</protein>
<dbReference type="EMBL" id="CABFNO020001240">
    <property type="protein sequence ID" value="CAG9970948.1"/>
    <property type="molecule type" value="Genomic_DNA"/>
</dbReference>
<dbReference type="Proteomes" id="UP000754883">
    <property type="component" value="Unassembled WGS sequence"/>
</dbReference>